<dbReference type="InterPro" id="IPR043502">
    <property type="entry name" value="DNA/RNA_pol_sf"/>
</dbReference>
<protein>
    <recommendedName>
        <fullName evidence="1">Reverse transcriptase domain-containing protein</fullName>
    </recommendedName>
</protein>
<dbReference type="CDD" id="cd01647">
    <property type="entry name" value="RT_LTR"/>
    <property type="match status" value="1"/>
</dbReference>
<dbReference type="InterPro" id="IPR053134">
    <property type="entry name" value="RNA-dir_DNA_polymerase"/>
</dbReference>
<evidence type="ECO:0000313" key="3">
    <source>
        <dbReference type="Proteomes" id="UP001151760"/>
    </source>
</evidence>
<organism evidence="2 3">
    <name type="scientific">Tanacetum coccineum</name>
    <dbReference type="NCBI Taxonomy" id="301880"/>
    <lineage>
        <taxon>Eukaryota</taxon>
        <taxon>Viridiplantae</taxon>
        <taxon>Streptophyta</taxon>
        <taxon>Embryophyta</taxon>
        <taxon>Tracheophyta</taxon>
        <taxon>Spermatophyta</taxon>
        <taxon>Magnoliopsida</taxon>
        <taxon>eudicotyledons</taxon>
        <taxon>Gunneridae</taxon>
        <taxon>Pentapetalae</taxon>
        <taxon>asterids</taxon>
        <taxon>campanulids</taxon>
        <taxon>Asterales</taxon>
        <taxon>Asteraceae</taxon>
        <taxon>Asteroideae</taxon>
        <taxon>Anthemideae</taxon>
        <taxon>Anthemidinae</taxon>
        <taxon>Tanacetum</taxon>
    </lineage>
</organism>
<dbReference type="Pfam" id="PF00078">
    <property type="entry name" value="RVT_1"/>
    <property type="match status" value="1"/>
</dbReference>
<dbReference type="Gene3D" id="3.10.10.10">
    <property type="entry name" value="HIV Type 1 Reverse Transcriptase, subunit A, domain 1"/>
    <property type="match status" value="1"/>
</dbReference>
<accession>A0ABQ5GIH9</accession>
<evidence type="ECO:0000313" key="2">
    <source>
        <dbReference type="EMBL" id="GJT75500.1"/>
    </source>
</evidence>
<dbReference type="Gene3D" id="3.30.70.270">
    <property type="match status" value="2"/>
</dbReference>
<evidence type="ECO:0000259" key="1">
    <source>
        <dbReference type="PROSITE" id="PS50878"/>
    </source>
</evidence>
<reference evidence="2" key="2">
    <citation type="submission" date="2022-01" db="EMBL/GenBank/DDBJ databases">
        <authorList>
            <person name="Yamashiro T."/>
            <person name="Shiraishi A."/>
            <person name="Satake H."/>
            <person name="Nakayama K."/>
        </authorList>
    </citation>
    <scope>NUCLEOTIDE SEQUENCE</scope>
</reference>
<feature type="domain" description="Reverse transcriptase" evidence="1">
    <location>
        <begin position="1"/>
        <end position="154"/>
    </location>
</feature>
<dbReference type="SUPFAM" id="SSF56672">
    <property type="entry name" value="DNA/RNA polymerases"/>
    <property type="match status" value="1"/>
</dbReference>
<dbReference type="PANTHER" id="PTHR24559:SF427">
    <property type="entry name" value="RNA-DIRECTED DNA POLYMERASE"/>
    <property type="match status" value="1"/>
</dbReference>
<dbReference type="EMBL" id="BQNB010018536">
    <property type="protein sequence ID" value="GJT75500.1"/>
    <property type="molecule type" value="Genomic_DNA"/>
</dbReference>
<dbReference type="PANTHER" id="PTHR24559">
    <property type="entry name" value="TRANSPOSON TY3-I GAG-POL POLYPROTEIN"/>
    <property type="match status" value="1"/>
</dbReference>
<dbReference type="PROSITE" id="PS50878">
    <property type="entry name" value="RT_POL"/>
    <property type="match status" value="1"/>
</dbReference>
<name>A0ABQ5GIH9_9ASTR</name>
<dbReference type="InterPro" id="IPR000477">
    <property type="entry name" value="RT_dom"/>
</dbReference>
<reference evidence="2" key="1">
    <citation type="journal article" date="2022" name="Int. J. Mol. Sci.">
        <title>Draft Genome of Tanacetum Coccineum: Genomic Comparison of Closely Related Tanacetum-Family Plants.</title>
        <authorList>
            <person name="Yamashiro T."/>
            <person name="Shiraishi A."/>
            <person name="Nakayama K."/>
            <person name="Satake H."/>
        </authorList>
    </citation>
    <scope>NUCLEOTIDE SEQUENCE</scope>
</reference>
<proteinExistence type="predicted"/>
<dbReference type="Proteomes" id="UP001151760">
    <property type="component" value="Unassembled WGS sequence"/>
</dbReference>
<comment type="caution">
    <text evidence="2">The sequence shown here is derived from an EMBL/GenBank/DDBJ whole genome shotgun (WGS) entry which is preliminary data.</text>
</comment>
<gene>
    <name evidence="2" type="ORF">Tco_1042225</name>
</gene>
<sequence length="225" mass="26594">MRMCIDYRELNKITIKNRYPLPRIDDLFDQLQGVSFFSKIDLRSRYHQLKIREEDILKTAFRTKHGHYEFIVMPFGLTNAPAAFMDLMNRVCRPMLDKSVIVFIDDILIYSKSAKDHETHLRQVLSMIKQEKLYAKFSKCKFWLREVQFLGHVINNEGIKVDPAKINAIINWEQPKTPTEIKTFLGLAGYYHRFIQDFSKIASSLTKLTRKNARLEWGKDQEIAF</sequence>
<keyword evidence="3" id="KW-1185">Reference proteome</keyword>
<dbReference type="InterPro" id="IPR043128">
    <property type="entry name" value="Rev_trsase/Diguanyl_cyclase"/>
</dbReference>